<evidence type="ECO:0000313" key="2">
    <source>
        <dbReference type="Proteomes" id="UP001210720"/>
    </source>
</evidence>
<evidence type="ECO:0000313" key="1">
    <source>
        <dbReference type="EMBL" id="MDA7425578.1"/>
    </source>
</evidence>
<dbReference type="EMBL" id="JAQIOY010000003">
    <property type="protein sequence ID" value="MDA7425578.1"/>
    <property type="molecule type" value="Genomic_DNA"/>
</dbReference>
<sequence length="63" mass="6983">MTRPADAVQALPKKELVNLLVTMQNMFQNPRSTDLSHLSPNALDALIKVLQTEGKRRQGKPTA</sequence>
<dbReference type="Proteomes" id="UP001210720">
    <property type="component" value="Unassembled WGS sequence"/>
</dbReference>
<comment type="caution">
    <text evidence="1">The sequence shown here is derived from an EMBL/GenBank/DDBJ whole genome shotgun (WGS) entry which is preliminary data.</text>
</comment>
<gene>
    <name evidence="1" type="ORF">PFY00_12640</name>
</gene>
<keyword evidence="2" id="KW-1185">Reference proteome</keyword>
<proteinExistence type="predicted"/>
<organism evidence="1 2">
    <name type="scientific">Thalassococcus lentus</name>
    <dbReference type="NCBI Taxonomy" id="1210524"/>
    <lineage>
        <taxon>Bacteria</taxon>
        <taxon>Pseudomonadati</taxon>
        <taxon>Pseudomonadota</taxon>
        <taxon>Alphaproteobacteria</taxon>
        <taxon>Rhodobacterales</taxon>
        <taxon>Roseobacteraceae</taxon>
        <taxon>Thalassococcus</taxon>
    </lineage>
</organism>
<protein>
    <submittedName>
        <fullName evidence="1">Uncharacterized protein</fullName>
    </submittedName>
</protein>
<reference evidence="1 2" key="1">
    <citation type="submission" date="2023-01" db="EMBL/GenBank/DDBJ databases">
        <title>Thalassococcus onchidii sp. nov., isolated from a marine invertebrate from the South China Sea.</title>
        <authorList>
            <person name="Xu S."/>
            <person name="Liu Z."/>
            <person name="Xu Y."/>
        </authorList>
    </citation>
    <scope>NUCLEOTIDE SEQUENCE [LARGE SCALE GENOMIC DNA]</scope>
    <source>
        <strain evidence="1 2">KCTC 32084</strain>
    </source>
</reference>
<dbReference type="RefSeq" id="WP_271432910.1">
    <property type="nucleotide sequence ID" value="NZ_JAQIOY010000003.1"/>
</dbReference>
<accession>A0ABT4XUT6</accession>
<name>A0ABT4XUT6_9RHOB</name>